<accession>A0A0C3DXR7</accession>
<dbReference type="SUPFAM" id="SSF48452">
    <property type="entry name" value="TPR-like"/>
    <property type="match status" value="1"/>
</dbReference>
<reference evidence="4 5" key="1">
    <citation type="submission" date="2014-04" db="EMBL/GenBank/DDBJ databases">
        <authorList>
            <consortium name="DOE Joint Genome Institute"/>
            <person name="Kuo A."/>
            <person name="Martino E."/>
            <person name="Perotto S."/>
            <person name="Kohler A."/>
            <person name="Nagy L.G."/>
            <person name="Floudas D."/>
            <person name="Copeland A."/>
            <person name="Barry K.W."/>
            <person name="Cichocki N."/>
            <person name="Veneault-Fourrey C."/>
            <person name="LaButti K."/>
            <person name="Lindquist E.A."/>
            <person name="Lipzen A."/>
            <person name="Lundell T."/>
            <person name="Morin E."/>
            <person name="Murat C."/>
            <person name="Sun H."/>
            <person name="Tunlid A."/>
            <person name="Henrissat B."/>
            <person name="Grigoriev I.V."/>
            <person name="Hibbett D.S."/>
            <person name="Martin F."/>
            <person name="Nordberg H.P."/>
            <person name="Cantor M.N."/>
            <person name="Hua S.X."/>
        </authorList>
    </citation>
    <scope>NUCLEOTIDE SEQUENCE [LARGE SCALE GENOMIC DNA]</scope>
    <source>
        <strain evidence="4 5">Zn</strain>
    </source>
</reference>
<evidence type="ECO:0000256" key="1">
    <source>
        <dbReference type="SAM" id="SignalP"/>
    </source>
</evidence>
<dbReference type="AlphaFoldDB" id="A0A0C3DXR7"/>
<gene>
    <name evidence="4" type="ORF">OIDMADRAFT_174026</name>
</gene>
<dbReference type="InterPro" id="IPR011990">
    <property type="entry name" value="TPR-like_helical_dom_sf"/>
</dbReference>
<dbReference type="Proteomes" id="UP000054321">
    <property type="component" value="Unassembled WGS sequence"/>
</dbReference>
<dbReference type="STRING" id="913774.A0A0C3DXR7"/>
<feature type="domain" description="Heterokaryon incompatibility" evidence="2">
    <location>
        <begin position="479"/>
        <end position="621"/>
    </location>
</feature>
<evidence type="ECO:0000259" key="2">
    <source>
        <dbReference type="Pfam" id="PF06985"/>
    </source>
</evidence>
<dbReference type="InParanoid" id="A0A0C3DXR7"/>
<keyword evidence="1" id="KW-0732">Signal</keyword>
<feature type="domain" description="DUF7791" evidence="3">
    <location>
        <begin position="1044"/>
        <end position="1154"/>
    </location>
</feature>
<organism evidence="4 5">
    <name type="scientific">Oidiodendron maius (strain Zn)</name>
    <dbReference type="NCBI Taxonomy" id="913774"/>
    <lineage>
        <taxon>Eukaryota</taxon>
        <taxon>Fungi</taxon>
        <taxon>Dikarya</taxon>
        <taxon>Ascomycota</taxon>
        <taxon>Pezizomycotina</taxon>
        <taxon>Leotiomycetes</taxon>
        <taxon>Leotiomycetes incertae sedis</taxon>
        <taxon>Myxotrichaceae</taxon>
        <taxon>Oidiodendron</taxon>
    </lineage>
</organism>
<evidence type="ECO:0000313" key="4">
    <source>
        <dbReference type="EMBL" id="KIN06908.1"/>
    </source>
</evidence>
<dbReference type="PANTHER" id="PTHR24148">
    <property type="entry name" value="ANKYRIN REPEAT DOMAIN-CONTAINING PROTEIN 39 HOMOLOG-RELATED"/>
    <property type="match status" value="1"/>
</dbReference>
<dbReference type="InterPro" id="IPR056693">
    <property type="entry name" value="DUF7791"/>
</dbReference>
<evidence type="ECO:0000313" key="5">
    <source>
        <dbReference type="Proteomes" id="UP000054321"/>
    </source>
</evidence>
<feature type="signal peptide" evidence="1">
    <location>
        <begin position="1"/>
        <end position="20"/>
    </location>
</feature>
<dbReference type="OrthoDB" id="2157530at2759"/>
<dbReference type="Pfam" id="PF13374">
    <property type="entry name" value="TPR_10"/>
    <property type="match status" value="1"/>
</dbReference>
<keyword evidence="5" id="KW-1185">Reference proteome</keyword>
<dbReference type="Pfam" id="PF13424">
    <property type="entry name" value="TPR_12"/>
    <property type="match status" value="1"/>
</dbReference>
<dbReference type="HOGENOM" id="CLU_275957_0_0_1"/>
<dbReference type="Pfam" id="PF06985">
    <property type="entry name" value="HET"/>
    <property type="match status" value="1"/>
</dbReference>
<protein>
    <submittedName>
        <fullName evidence="4">Uncharacterized protein</fullName>
    </submittedName>
</protein>
<dbReference type="Pfam" id="PF25053">
    <property type="entry name" value="DUF7791"/>
    <property type="match status" value="1"/>
</dbReference>
<evidence type="ECO:0000259" key="3">
    <source>
        <dbReference type="Pfam" id="PF25053"/>
    </source>
</evidence>
<sequence>MAWGHAFRFVICASLRTTWATYWQETFRVAQLGQRLGGYIIPSELPAGKGLPSWFLGGAEIEEGAQPTYVMAVKLKGCSCDTISVSPSSGFERLRQRIGDLPEGPPSAATRQLVENHVRTERQKIDELALQGKFDEALLLEAENNEDLIDLYGKENLRTIQSFENISSFSFSCGSEMNVETILSHVIDLRTKVQGEKHPDTLGSIASKVEVLHATGRIQEAERLGLECVEKCKEYLKPDDRATLRAMSNLASIYTSKGDLDTSEKLCREVLEIQQRALPYDDIETVKSMVNLSDVYCSQKRWTHASSLLESALNVRRRTFGDGHQLTVFVAGQLQDVYTQLGSWKDIQPVQLLILEATRKHFGDEHDETVAIMTKLSATYIRLEAWSEAAEMMRKVRDIRKKKFPFDHPTISRIESYLEAISSKAPGQECPEPGGPSLIYNPLKTEGHEIRLVYLMKSAPGDELHARLLTVSLDNAPPFEAFSYVWGNQQNPGSLNLDGHLLDITNNLEAALLQLRSETHDRLLWVDAICINQADLKERSEQVYLMRDIYIKATRTIVWLGKAEANSDLAMKFLGELGAHPSPEDFVLRTLRTRQDNALYDSINSLFKQKAYWRRLWIVQEVICATDVVVHCGKHSVSYATMQSILGLFGTAYLKLDDYALMTRYEKFVTNLSFTGPTHIKKSLHSEGQQSRPLLELLYLHRTALCTDPRDRIYALIGISSLRSSTHPGLKIDYANSTSEVYRGAAEAIIEETACLDIICMNSEAITRPDTNQYRARQPFLPTWAPDWNVYQSSMTLSTMYPSTRACGDSRARFKFSNDGNVLTAEGLDIAPLHFCSERFELTTTRYKDMIRLLLSWRLMTQAHLGIPPFQQADPRLDQFYKLITCENTQFDGILLHTKTWWNKWQSEWLQQKSVEAIEVLDYQKGYLQFIFDFCVGKRLLYFESPKGRLPPSFKLGMCPREAKKGDSLVVLLGCRSPVILHPTGNHYVLIGEALVPEYMRGKAVEEMRDGTRLQNCDRIVDLQRRLRDFPSDLEQYFQHIFDSLDSIYQAQMARAFHVALATSRPMTLLNYWFLDVEEEDPQFALKYEIRPLSEAEIQSRNLEMRKRLNGRCKGLLEVTELEGSDTVMRYRVDFLHRTVKDFLITKDMERMLSD</sequence>
<feature type="chain" id="PRO_5002176906" evidence="1">
    <location>
        <begin position="21"/>
        <end position="1155"/>
    </location>
</feature>
<dbReference type="PANTHER" id="PTHR24148:SF73">
    <property type="entry name" value="HET DOMAIN PROTEIN (AFU_ORTHOLOGUE AFUA_8G01020)"/>
    <property type="match status" value="1"/>
</dbReference>
<name>A0A0C3DXR7_OIDMZ</name>
<proteinExistence type="predicted"/>
<dbReference type="InterPro" id="IPR010730">
    <property type="entry name" value="HET"/>
</dbReference>
<reference evidence="5" key="2">
    <citation type="submission" date="2015-01" db="EMBL/GenBank/DDBJ databases">
        <title>Evolutionary Origins and Diversification of the Mycorrhizal Mutualists.</title>
        <authorList>
            <consortium name="DOE Joint Genome Institute"/>
            <consortium name="Mycorrhizal Genomics Consortium"/>
            <person name="Kohler A."/>
            <person name="Kuo A."/>
            <person name="Nagy L.G."/>
            <person name="Floudas D."/>
            <person name="Copeland A."/>
            <person name="Barry K.W."/>
            <person name="Cichocki N."/>
            <person name="Veneault-Fourrey C."/>
            <person name="LaButti K."/>
            <person name="Lindquist E.A."/>
            <person name="Lipzen A."/>
            <person name="Lundell T."/>
            <person name="Morin E."/>
            <person name="Murat C."/>
            <person name="Riley R."/>
            <person name="Ohm R."/>
            <person name="Sun H."/>
            <person name="Tunlid A."/>
            <person name="Henrissat B."/>
            <person name="Grigoriev I.V."/>
            <person name="Hibbett D.S."/>
            <person name="Martin F."/>
        </authorList>
    </citation>
    <scope>NUCLEOTIDE SEQUENCE [LARGE SCALE GENOMIC DNA]</scope>
    <source>
        <strain evidence="5">Zn</strain>
    </source>
</reference>
<dbReference type="EMBL" id="KN832870">
    <property type="protein sequence ID" value="KIN06908.1"/>
    <property type="molecule type" value="Genomic_DNA"/>
</dbReference>
<dbReference type="Gene3D" id="1.25.40.10">
    <property type="entry name" value="Tetratricopeptide repeat domain"/>
    <property type="match status" value="2"/>
</dbReference>
<dbReference type="InterPro" id="IPR052895">
    <property type="entry name" value="HetReg/Transcr_Mod"/>
</dbReference>